<evidence type="ECO:0000313" key="2">
    <source>
        <dbReference type="EMBL" id="ERJ19436.1"/>
    </source>
</evidence>
<dbReference type="InterPro" id="IPR036390">
    <property type="entry name" value="WH_DNA-bd_sf"/>
</dbReference>
<dbReference type="InterPro" id="IPR000944">
    <property type="entry name" value="Tscrpt_reg_Rrf2"/>
</dbReference>
<dbReference type="OrthoDB" id="9795923at2"/>
<keyword evidence="1" id="KW-0238">DNA-binding</keyword>
<dbReference type="SUPFAM" id="SSF46785">
    <property type="entry name" value="Winged helix' DNA-binding domain"/>
    <property type="match status" value="1"/>
</dbReference>
<keyword evidence="3" id="KW-1185">Reference proteome</keyword>
<accession>U2E6Q0</accession>
<dbReference type="InterPro" id="IPR036388">
    <property type="entry name" value="WH-like_DNA-bd_sf"/>
</dbReference>
<evidence type="ECO:0000256" key="1">
    <source>
        <dbReference type="ARBA" id="ARBA00023125"/>
    </source>
</evidence>
<dbReference type="eggNOG" id="COG1959">
    <property type="taxonomic scope" value="Bacteria"/>
</dbReference>
<proteinExistence type="predicted"/>
<dbReference type="AlphaFoldDB" id="U2E6Q0"/>
<dbReference type="EMBL" id="AFNV02000009">
    <property type="protein sequence ID" value="ERJ19436.1"/>
    <property type="molecule type" value="Genomic_DNA"/>
</dbReference>
<reference evidence="2 3" key="2">
    <citation type="journal article" date="2013" name="PLoS ONE">
        <title>INDIGO - INtegrated Data Warehouse of MIcrobial GenOmes with Examples from the Red Sea Extremophiles.</title>
        <authorList>
            <person name="Alam I."/>
            <person name="Antunes A."/>
            <person name="Kamau A.A."/>
            <person name="Ba Alawi W."/>
            <person name="Kalkatawi M."/>
            <person name="Stingl U."/>
            <person name="Bajic V.B."/>
        </authorList>
    </citation>
    <scope>NUCLEOTIDE SEQUENCE [LARGE SCALE GENOMIC DNA]</scope>
    <source>
        <strain evidence="2 3">E1L3A</strain>
    </source>
</reference>
<dbReference type="Gene3D" id="1.10.10.10">
    <property type="entry name" value="Winged helix-like DNA-binding domain superfamily/Winged helix DNA-binding domain"/>
    <property type="match status" value="1"/>
</dbReference>
<comment type="caution">
    <text evidence="2">The sequence shown here is derived from an EMBL/GenBank/DDBJ whole genome shotgun (WGS) entry which is preliminary data.</text>
</comment>
<dbReference type="PROSITE" id="PS51197">
    <property type="entry name" value="HTH_RRF2_2"/>
    <property type="match status" value="1"/>
</dbReference>
<evidence type="ECO:0000313" key="3">
    <source>
        <dbReference type="Proteomes" id="UP000006242"/>
    </source>
</evidence>
<dbReference type="RefSeq" id="WP_006915575.1">
    <property type="nucleotide sequence ID" value="NZ_AFNV02000009.1"/>
</dbReference>
<dbReference type="NCBIfam" id="TIGR00738">
    <property type="entry name" value="rrf2_super"/>
    <property type="match status" value="1"/>
</dbReference>
<name>U2E6Q0_9GAMM</name>
<dbReference type="GO" id="GO:0003700">
    <property type="term" value="F:DNA-binding transcription factor activity"/>
    <property type="evidence" value="ECO:0007669"/>
    <property type="project" value="TreeGrafter"/>
</dbReference>
<dbReference type="PANTHER" id="PTHR33221:SF4">
    <property type="entry name" value="HTH-TYPE TRANSCRIPTIONAL REPRESSOR NSRR"/>
    <property type="match status" value="1"/>
</dbReference>
<gene>
    <name evidence="2" type="primary">nsrR</name>
    <name evidence="2" type="ORF">SSPSH_001504</name>
</gene>
<dbReference type="GO" id="GO:0003677">
    <property type="term" value="F:DNA binding"/>
    <property type="evidence" value="ECO:0007669"/>
    <property type="project" value="UniProtKB-KW"/>
</dbReference>
<sequence length="143" mass="15514">MQLTTHTDYALRLLIFMAVRKDSTPARVQDAAARYGISANHVAKVAQTLVQLGYLHSFRGRGGGLALAMPAESINIGALVRRTENLRLLECFGPDSTCPIDPACVLKRALAEAQQAFLQVLDGYDLSDLVVNGDVLHELLGRP</sequence>
<dbReference type="GO" id="GO:0005829">
    <property type="term" value="C:cytosol"/>
    <property type="evidence" value="ECO:0007669"/>
    <property type="project" value="TreeGrafter"/>
</dbReference>
<protein>
    <submittedName>
        <fullName evidence="2">HTH-type transcriptional regulator NsrR protein</fullName>
    </submittedName>
</protein>
<dbReference type="STRING" id="1033802.SSPSH_001504"/>
<organism evidence="2 3">
    <name type="scientific">Salinisphaera shabanensis E1L3A</name>
    <dbReference type="NCBI Taxonomy" id="1033802"/>
    <lineage>
        <taxon>Bacteria</taxon>
        <taxon>Pseudomonadati</taxon>
        <taxon>Pseudomonadota</taxon>
        <taxon>Gammaproteobacteria</taxon>
        <taxon>Salinisphaerales</taxon>
        <taxon>Salinisphaeraceae</taxon>
        <taxon>Salinisphaera</taxon>
    </lineage>
</organism>
<dbReference type="Pfam" id="PF02082">
    <property type="entry name" value="Rrf2"/>
    <property type="match status" value="1"/>
</dbReference>
<dbReference type="PANTHER" id="PTHR33221">
    <property type="entry name" value="WINGED HELIX-TURN-HELIX TRANSCRIPTIONAL REGULATOR, RRF2 FAMILY"/>
    <property type="match status" value="1"/>
</dbReference>
<reference evidence="2 3" key="1">
    <citation type="journal article" date="2011" name="J. Bacteriol.">
        <title>Genome sequence of Salinisphaera shabanensis, a gammaproteobacterium from the harsh, variable environment of the brine-seawater interface of the Shaban Deep in the Red Sea.</title>
        <authorList>
            <person name="Antunes A."/>
            <person name="Alam I."/>
            <person name="Bajic V.B."/>
            <person name="Stingl U."/>
        </authorList>
    </citation>
    <scope>NUCLEOTIDE SEQUENCE [LARGE SCALE GENOMIC DNA]</scope>
    <source>
        <strain evidence="2 3">E1L3A</strain>
    </source>
</reference>
<dbReference type="Proteomes" id="UP000006242">
    <property type="component" value="Unassembled WGS sequence"/>
</dbReference>